<protein>
    <submittedName>
        <fullName evidence="2">Uncharacterized protein</fullName>
    </submittedName>
</protein>
<proteinExistence type="predicted"/>
<organism evidence="2 3">
    <name type="scientific">Artemia franciscana</name>
    <name type="common">Brine shrimp</name>
    <name type="synonym">Artemia sanfranciscana</name>
    <dbReference type="NCBI Taxonomy" id="6661"/>
    <lineage>
        <taxon>Eukaryota</taxon>
        <taxon>Metazoa</taxon>
        <taxon>Ecdysozoa</taxon>
        <taxon>Arthropoda</taxon>
        <taxon>Crustacea</taxon>
        <taxon>Branchiopoda</taxon>
        <taxon>Anostraca</taxon>
        <taxon>Artemiidae</taxon>
        <taxon>Artemia</taxon>
    </lineage>
</organism>
<feature type="region of interest" description="Disordered" evidence="1">
    <location>
        <begin position="74"/>
        <end position="98"/>
    </location>
</feature>
<dbReference type="AlphaFoldDB" id="A0AA88L6N1"/>
<evidence type="ECO:0000313" key="2">
    <source>
        <dbReference type="EMBL" id="KAK2714626.1"/>
    </source>
</evidence>
<evidence type="ECO:0000313" key="3">
    <source>
        <dbReference type="Proteomes" id="UP001187531"/>
    </source>
</evidence>
<comment type="caution">
    <text evidence="2">The sequence shown here is derived from an EMBL/GenBank/DDBJ whole genome shotgun (WGS) entry which is preliminary data.</text>
</comment>
<feature type="compositionally biased region" description="Basic and acidic residues" evidence="1">
    <location>
        <begin position="82"/>
        <end position="91"/>
    </location>
</feature>
<sequence>MKWKERISLAIFICLVMFAAVLVLDIQMSRATSHGSGRFVPMHGRVQHKSFQRRYLQKIQSGQIVNNSSERMELGKSVQKNNDADEHHDETNQLPNPLPDVAAIRKSLNAQIRTKLVKPENEEYFRRRDSFQVLLDFADEAEILGQAKKKKKRRDPTLGAVLGYEMK</sequence>
<dbReference type="EMBL" id="JAVRJZ010000013">
    <property type="protein sequence ID" value="KAK2714626.1"/>
    <property type="molecule type" value="Genomic_DNA"/>
</dbReference>
<gene>
    <name evidence="2" type="ORF">QYM36_008999</name>
</gene>
<dbReference type="Proteomes" id="UP001187531">
    <property type="component" value="Unassembled WGS sequence"/>
</dbReference>
<reference evidence="2" key="1">
    <citation type="submission" date="2023-07" db="EMBL/GenBank/DDBJ databases">
        <title>Chromosome-level genome assembly of Artemia franciscana.</title>
        <authorList>
            <person name="Jo E."/>
        </authorList>
    </citation>
    <scope>NUCLEOTIDE SEQUENCE</scope>
    <source>
        <tissue evidence="2">Whole body</tissue>
    </source>
</reference>
<accession>A0AA88L6N1</accession>
<name>A0AA88L6N1_ARTSF</name>
<evidence type="ECO:0000256" key="1">
    <source>
        <dbReference type="SAM" id="MobiDB-lite"/>
    </source>
</evidence>
<keyword evidence="3" id="KW-1185">Reference proteome</keyword>